<dbReference type="GO" id="GO:0005737">
    <property type="term" value="C:cytoplasm"/>
    <property type="evidence" value="ECO:0007669"/>
    <property type="project" value="TreeGrafter"/>
</dbReference>
<sequence>MASPPKGQGIDITSLTIPQLSQIKKQFEDELTHLSNSFTQLRAAQVKFRECLRSIDLGVSGKVKGKPILVPLTASLYVPGTLADTENVIVDVGTGFYVEKSTKDATGFYETKVEELAGNLKALEKILQEKNDGLRMIEDGQCHCSQRYETPHANLILLQCYGRKLSALVLLHLHRDAISENSKVRLSTIASGQKAIIYQEGDMNAELKIPQNWRIFSKFRAHGDLMLYGVWWWGDGS</sequence>
<gene>
    <name evidence="3" type="primary">bob1</name>
    <name evidence="3" type="ORF">LAWI1_G001048</name>
</gene>
<proteinExistence type="inferred from homology"/>
<evidence type="ECO:0000313" key="3">
    <source>
        <dbReference type="EMBL" id="TVY93550.1"/>
    </source>
</evidence>
<dbReference type="PANTHER" id="PTHR12674">
    <property type="entry name" value="PREFOLDIN SUBUNIT 5"/>
    <property type="match status" value="1"/>
</dbReference>
<keyword evidence="2" id="KW-0143">Chaperone</keyword>
<dbReference type="InterPro" id="IPR004127">
    <property type="entry name" value="Prefoldin_subunit_alpha"/>
</dbReference>
<dbReference type="NCBIfam" id="TIGR00293">
    <property type="entry name" value="prefoldin subunit alpha"/>
    <property type="match status" value="1"/>
</dbReference>
<dbReference type="GO" id="GO:1990113">
    <property type="term" value="P:RNA polymerase I assembly"/>
    <property type="evidence" value="ECO:0007669"/>
    <property type="project" value="TreeGrafter"/>
</dbReference>
<comment type="similarity">
    <text evidence="1">Belongs to the prefoldin subunit alpha family.</text>
</comment>
<dbReference type="Proteomes" id="UP000315522">
    <property type="component" value="Unassembled WGS sequence"/>
</dbReference>
<reference evidence="3 4" key="1">
    <citation type="submission" date="2018-05" db="EMBL/GenBank/DDBJ databases">
        <title>Genome sequencing and assembly of the regulated plant pathogen Lachnellula willkommii and related sister species for the development of diagnostic species identification markers.</title>
        <authorList>
            <person name="Giroux E."/>
            <person name="Bilodeau G."/>
        </authorList>
    </citation>
    <scope>NUCLEOTIDE SEQUENCE [LARGE SCALE GENOMIC DNA]</scope>
    <source>
        <strain evidence="3 4">CBS 172.35</strain>
    </source>
</reference>
<dbReference type="SUPFAM" id="SSF46579">
    <property type="entry name" value="Prefoldin"/>
    <property type="match status" value="1"/>
</dbReference>
<keyword evidence="4" id="KW-1185">Reference proteome</keyword>
<accession>A0A559MKU0</accession>
<dbReference type="FunFam" id="1.10.287.370:FF:000004">
    <property type="entry name" value="Probable prefoldin subunit 5"/>
    <property type="match status" value="1"/>
</dbReference>
<dbReference type="Pfam" id="PF02996">
    <property type="entry name" value="Prefoldin"/>
    <property type="match status" value="1"/>
</dbReference>
<comment type="caution">
    <text evidence="3">The sequence shown here is derived from an EMBL/GenBank/DDBJ whole genome shotgun (WGS) entry which is preliminary data.</text>
</comment>
<dbReference type="EMBL" id="QGML01000116">
    <property type="protein sequence ID" value="TVY93550.1"/>
    <property type="molecule type" value="Genomic_DNA"/>
</dbReference>
<dbReference type="GO" id="GO:0051082">
    <property type="term" value="F:unfolded protein binding"/>
    <property type="evidence" value="ECO:0007669"/>
    <property type="project" value="InterPro"/>
</dbReference>
<organism evidence="3 4">
    <name type="scientific">Lachnellula willkommii</name>
    <dbReference type="NCBI Taxonomy" id="215461"/>
    <lineage>
        <taxon>Eukaryota</taxon>
        <taxon>Fungi</taxon>
        <taxon>Dikarya</taxon>
        <taxon>Ascomycota</taxon>
        <taxon>Pezizomycotina</taxon>
        <taxon>Leotiomycetes</taxon>
        <taxon>Helotiales</taxon>
        <taxon>Lachnaceae</taxon>
        <taxon>Lachnellula</taxon>
    </lineage>
</organism>
<dbReference type="GO" id="GO:1990115">
    <property type="term" value="P:RNA polymerase III assembly"/>
    <property type="evidence" value="ECO:0007669"/>
    <property type="project" value="TreeGrafter"/>
</dbReference>
<dbReference type="PANTHER" id="PTHR12674:SF2">
    <property type="entry name" value="PREFOLDIN SUBUNIT 5"/>
    <property type="match status" value="1"/>
</dbReference>
<dbReference type="GO" id="GO:1990114">
    <property type="term" value="P:RNA polymerase II core complex assembly"/>
    <property type="evidence" value="ECO:0007669"/>
    <property type="project" value="TreeGrafter"/>
</dbReference>
<evidence type="ECO:0000256" key="1">
    <source>
        <dbReference type="ARBA" id="ARBA00010048"/>
    </source>
</evidence>
<evidence type="ECO:0000313" key="4">
    <source>
        <dbReference type="Proteomes" id="UP000315522"/>
    </source>
</evidence>
<name>A0A559MKU0_9HELO</name>
<dbReference type="InterPro" id="IPR009053">
    <property type="entry name" value="Prefoldin"/>
</dbReference>
<dbReference type="Gene3D" id="1.10.287.370">
    <property type="match status" value="1"/>
</dbReference>
<evidence type="ECO:0000256" key="2">
    <source>
        <dbReference type="ARBA" id="ARBA00023186"/>
    </source>
</evidence>
<dbReference type="CDD" id="cd23157">
    <property type="entry name" value="Prefoldin_5"/>
    <property type="match status" value="1"/>
</dbReference>
<dbReference type="GO" id="GO:0006457">
    <property type="term" value="P:protein folding"/>
    <property type="evidence" value="ECO:0007669"/>
    <property type="project" value="InterPro"/>
</dbReference>
<dbReference type="GO" id="GO:0016272">
    <property type="term" value="C:prefoldin complex"/>
    <property type="evidence" value="ECO:0007669"/>
    <property type="project" value="InterPro"/>
</dbReference>
<dbReference type="InterPro" id="IPR011599">
    <property type="entry name" value="PFD_alpha_archaea"/>
</dbReference>
<protein>
    <submittedName>
        <fullName evidence="3">Putative prefoldin subunit</fullName>
    </submittedName>
</protein>
<dbReference type="AlphaFoldDB" id="A0A559MKU0"/>